<dbReference type="STRING" id="413882.AAW51_2063"/>
<gene>
    <name evidence="1" type="ORF">AAW51_2063</name>
</gene>
<keyword evidence="2" id="KW-1185">Reference proteome</keyword>
<evidence type="ECO:0000313" key="1">
    <source>
        <dbReference type="EMBL" id="AKJ28754.1"/>
    </source>
</evidence>
<protein>
    <submittedName>
        <fullName evidence="1">Uncharacterized protein</fullName>
    </submittedName>
</protein>
<reference evidence="1 2" key="1">
    <citation type="submission" date="2015-05" db="EMBL/GenBank/DDBJ databases">
        <authorList>
            <person name="Tang B."/>
            <person name="Yu Y."/>
        </authorList>
    </citation>
    <scope>NUCLEOTIDE SEQUENCE [LARGE SCALE GENOMIC DNA]</scope>
    <source>
        <strain evidence="1 2">DSM 7029</strain>
    </source>
</reference>
<dbReference type="KEGG" id="pbh:AAW51_2063"/>
<name>A0A0G3BH26_9BURK</name>
<dbReference type="RefSeq" id="WP_047194550.1">
    <property type="nucleotide sequence ID" value="NZ_CP011371.1"/>
</dbReference>
<proteinExistence type="predicted"/>
<dbReference type="Proteomes" id="UP000035352">
    <property type="component" value="Chromosome"/>
</dbReference>
<dbReference type="EMBL" id="CP011371">
    <property type="protein sequence ID" value="AKJ28754.1"/>
    <property type="molecule type" value="Genomic_DNA"/>
</dbReference>
<sequence length="84" mass="9612">MSRNLLHKSKLDAFKAWLDQAGIEHRPPRGEFQVLQVKTKNGQWQCVFDRLDAQEHYTVAWSLESIVRAYIRERGTKSGGGGNV</sequence>
<dbReference type="AlphaFoldDB" id="A0A0G3BH26"/>
<evidence type="ECO:0000313" key="2">
    <source>
        <dbReference type="Proteomes" id="UP000035352"/>
    </source>
</evidence>
<dbReference type="OrthoDB" id="9554419at2"/>
<organism evidence="1 2">
    <name type="scientific">Caldimonas brevitalea</name>
    <dbReference type="NCBI Taxonomy" id="413882"/>
    <lineage>
        <taxon>Bacteria</taxon>
        <taxon>Pseudomonadati</taxon>
        <taxon>Pseudomonadota</taxon>
        <taxon>Betaproteobacteria</taxon>
        <taxon>Burkholderiales</taxon>
        <taxon>Sphaerotilaceae</taxon>
        <taxon>Caldimonas</taxon>
    </lineage>
</organism>
<accession>A0A0G3BH26</accession>